<dbReference type="AlphaFoldDB" id="A0AB34KA07"/>
<dbReference type="EMBL" id="JAAQHG020000304">
    <property type="protein sequence ID" value="KAL1581669.1"/>
    <property type="molecule type" value="Genomic_DNA"/>
</dbReference>
<keyword evidence="1" id="KW-1133">Transmembrane helix</keyword>
<dbReference type="InterPro" id="IPR012677">
    <property type="entry name" value="Nucleotide-bd_a/b_plait_sf"/>
</dbReference>
<keyword evidence="1" id="KW-0472">Membrane</keyword>
<feature type="transmembrane region" description="Helical" evidence="1">
    <location>
        <begin position="35"/>
        <end position="57"/>
    </location>
</feature>
<dbReference type="RefSeq" id="XP_069224778.1">
    <property type="nucleotide sequence ID" value="XM_069378220.1"/>
</dbReference>
<feature type="transmembrane region" description="Helical" evidence="1">
    <location>
        <begin position="117"/>
        <end position="134"/>
    </location>
</feature>
<protein>
    <recommendedName>
        <fullName evidence="6">CSC1/OSCA1-like N-terminal transmembrane domain-containing protein</fullName>
    </recommendedName>
</protein>
<dbReference type="Proteomes" id="UP000803884">
    <property type="component" value="Unassembled WGS sequence"/>
</dbReference>
<dbReference type="InterPro" id="IPR032880">
    <property type="entry name" value="CSC1/OSCA1-like_N"/>
</dbReference>
<proteinExistence type="predicted"/>
<dbReference type="GO" id="GO:0003676">
    <property type="term" value="F:nucleic acid binding"/>
    <property type="evidence" value="ECO:0007669"/>
    <property type="project" value="InterPro"/>
</dbReference>
<sequence length="449" mass="49844">MNAPFARALDAPSADEVFRTNSGTALQSEGLTWKALLAGVAYALILHLTQTLIFLTIRPRIARIYRPRTYLLPEEQCTSRSPEGVIAWVLPVWSTPDDTILQKCGLDALFFVRYLRMMIWIFLPITLVVTPGLAPVNRLSGKHARTSVLDVFAISNIAPEQVASKLWTHWALGALVVVWVCYVVHCEALAFVEAKQEYARSQHYRSQSRATTILVGNIPEAFLTEDKLRDAFDVFPGGVRDVYINRNDSNLTAKLAAREKLVTALETAQTKLIAARVSDVAATRGSQGSGKLSQRSGHALGAVCGKDQGRKSCAGPQTMPKTNRETTRLPLVIRAWLPPVPFFGRKVDLIHQLQETLQTLNEEIASARARSGSCTPLNNAFVQFNRQVAAHMACQSVLHGKPHRMTPRILEVDPTDVIWDNLALSWRQRWIRVSIGLSVSTSLIFLYAV</sequence>
<dbReference type="Pfam" id="PF14703">
    <property type="entry name" value="PHM7_cyt"/>
    <property type="match status" value="1"/>
</dbReference>
<dbReference type="Gene3D" id="3.30.70.330">
    <property type="match status" value="1"/>
</dbReference>
<gene>
    <name evidence="4" type="ORF">WHR41_09617</name>
</gene>
<dbReference type="PANTHER" id="PTHR13018">
    <property type="entry name" value="PROBABLE MEMBRANE PROTEIN DUF221-RELATED"/>
    <property type="match status" value="1"/>
</dbReference>
<accession>A0AB34KA07</accession>
<dbReference type="GO" id="GO:0005886">
    <property type="term" value="C:plasma membrane"/>
    <property type="evidence" value="ECO:0007669"/>
    <property type="project" value="TreeGrafter"/>
</dbReference>
<evidence type="ECO:0008006" key="6">
    <source>
        <dbReference type="Google" id="ProtNLM"/>
    </source>
</evidence>
<comment type="caution">
    <text evidence="4">The sequence shown here is derived from an EMBL/GenBank/DDBJ whole genome shotgun (WGS) entry which is preliminary data.</text>
</comment>
<dbReference type="SUPFAM" id="SSF54928">
    <property type="entry name" value="RNA-binding domain, RBD"/>
    <property type="match status" value="1"/>
</dbReference>
<dbReference type="GeneID" id="96011058"/>
<dbReference type="InterPro" id="IPR045122">
    <property type="entry name" value="Csc1-like"/>
</dbReference>
<feature type="transmembrane region" description="Helical" evidence="1">
    <location>
        <begin position="170"/>
        <end position="192"/>
    </location>
</feature>
<keyword evidence="1" id="KW-0812">Transmembrane</keyword>
<evidence type="ECO:0000259" key="3">
    <source>
        <dbReference type="Pfam" id="PF14703"/>
    </source>
</evidence>
<dbReference type="PANTHER" id="PTHR13018:SF20">
    <property type="entry name" value="SPORULATION-SPECIFIC PROTEIN 75"/>
    <property type="match status" value="1"/>
</dbReference>
<evidence type="ECO:0000313" key="5">
    <source>
        <dbReference type="Proteomes" id="UP000803884"/>
    </source>
</evidence>
<evidence type="ECO:0000313" key="4">
    <source>
        <dbReference type="EMBL" id="KAL1581669.1"/>
    </source>
</evidence>
<keyword evidence="5" id="KW-1185">Reference proteome</keyword>
<evidence type="ECO:0000256" key="1">
    <source>
        <dbReference type="SAM" id="Phobius"/>
    </source>
</evidence>
<evidence type="ECO:0000259" key="2">
    <source>
        <dbReference type="Pfam" id="PF13967"/>
    </source>
</evidence>
<name>A0AB34KA07_9PEZI</name>
<dbReference type="GO" id="GO:0005227">
    <property type="term" value="F:calcium-activated cation channel activity"/>
    <property type="evidence" value="ECO:0007669"/>
    <property type="project" value="InterPro"/>
</dbReference>
<feature type="domain" description="CSC1/OSCA1-like cytosolic" evidence="3">
    <location>
        <begin position="211"/>
        <end position="421"/>
    </location>
</feature>
<organism evidence="4 5">
    <name type="scientific">Cladosporium halotolerans</name>
    <dbReference type="NCBI Taxonomy" id="1052096"/>
    <lineage>
        <taxon>Eukaryota</taxon>
        <taxon>Fungi</taxon>
        <taxon>Dikarya</taxon>
        <taxon>Ascomycota</taxon>
        <taxon>Pezizomycotina</taxon>
        <taxon>Dothideomycetes</taxon>
        <taxon>Dothideomycetidae</taxon>
        <taxon>Cladosporiales</taxon>
        <taxon>Cladosporiaceae</taxon>
        <taxon>Cladosporium</taxon>
    </lineage>
</organism>
<dbReference type="InterPro" id="IPR027815">
    <property type="entry name" value="CSC1/OSCA1-like_cyt"/>
</dbReference>
<feature type="domain" description="CSC1/OSCA1-like N-terminal transmembrane" evidence="2">
    <location>
        <begin position="36"/>
        <end position="185"/>
    </location>
</feature>
<feature type="non-terminal residue" evidence="4">
    <location>
        <position position="449"/>
    </location>
</feature>
<reference evidence="4 5" key="1">
    <citation type="journal article" date="2020" name="Microbiol. Resour. Announc.">
        <title>Draft Genome Sequence of a Cladosporium Species Isolated from the Mesophotic Ascidian Didemnum maculosum.</title>
        <authorList>
            <person name="Gioti A."/>
            <person name="Siaperas R."/>
            <person name="Nikolaivits E."/>
            <person name="Le Goff G."/>
            <person name="Ouazzani J."/>
            <person name="Kotoulas G."/>
            <person name="Topakas E."/>
        </authorList>
    </citation>
    <scope>NUCLEOTIDE SEQUENCE [LARGE SCALE GENOMIC DNA]</scope>
    <source>
        <strain evidence="4 5">TM138-S3</strain>
    </source>
</reference>
<dbReference type="Pfam" id="PF13967">
    <property type="entry name" value="RSN1_TM"/>
    <property type="match status" value="1"/>
</dbReference>
<dbReference type="InterPro" id="IPR035979">
    <property type="entry name" value="RBD_domain_sf"/>
</dbReference>